<evidence type="ECO:0000313" key="2">
    <source>
        <dbReference type="Proteomes" id="UP001187143"/>
    </source>
</evidence>
<evidence type="ECO:0000313" key="1">
    <source>
        <dbReference type="EMBL" id="MDV7014237.1"/>
    </source>
</evidence>
<reference evidence="1" key="1">
    <citation type="submission" date="2023-10" db="EMBL/GenBank/DDBJ databases">
        <title>Characterization and genome sequence of Mycobacterium intracellulare ABSURDO, a novel pathogenic isolate with three colony morphotypes that vary in growth and acid-fastness.</title>
        <authorList>
            <person name="Jude B.A."/>
            <person name="Robinson R.T."/>
        </authorList>
    </citation>
    <scope>NUCLEOTIDE SEQUENCE</scope>
    <source>
        <strain evidence="1">ABSURDO Component B</strain>
    </source>
</reference>
<sequence>MSSDNGFRDKPTIEQVTEVLDRLDGAYDWIGEGADIVHDLLAWINGENTDIADWALSLCPECGKHEDHHRLCPTLKSDTP</sequence>
<dbReference type="Proteomes" id="UP001187143">
    <property type="component" value="Unassembled WGS sequence"/>
</dbReference>
<gene>
    <name evidence="1" type="ORF">R4F53_18270</name>
</gene>
<name>A0AAE4RG22_MYCIT</name>
<dbReference type="EMBL" id="JAWLLD010000021">
    <property type="protein sequence ID" value="MDV7014237.1"/>
    <property type="molecule type" value="Genomic_DNA"/>
</dbReference>
<accession>A0AAE4RG22</accession>
<comment type="caution">
    <text evidence="1">The sequence shown here is derived from an EMBL/GenBank/DDBJ whole genome shotgun (WGS) entry which is preliminary data.</text>
</comment>
<protein>
    <submittedName>
        <fullName evidence="1">Uncharacterized protein</fullName>
    </submittedName>
</protein>
<proteinExistence type="predicted"/>
<organism evidence="1 2">
    <name type="scientific">Mycobacterium intracellulare</name>
    <dbReference type="NCBI Taxonomy" id="1767"/>
    <lineage>
        <taxon>Bacteria</taxon>
        <taxon>Bacillati</taxon>
        <taxon>Actinomycetota</taxon>
        <taxon>Actinomycetes</taxon>
        <taxon>Mycobacteriales</taxon>
        <taxon>Mycobacteriaceae</taxon>
        <taxon>Mycobacterium</taxon>
        <taxon>Mycobacterium avium complex (MAC)</taxon>
    </lineage>
</organism>
<dbReference type="AlphaFoldDB" id="A0AAE4RG22"/>
<dbReference type="RefSeq" id="WP_317728712.1">
    <property type="nucleotide sequence ID" value="NZ_JAWLLC010000033.1"/>
</dbReference>